<keyword evidence="6 10" id="KW-1133">Transmembrane helix</keyword>
<feature type="transmembrane region" description="Helical" evidence="10">
    <location>
        <begin position="76"/>
        <end position="98"/>
    </location>
</feature>
<dbReference type="GO" id="GO:0007165">
    <property type="term" value="P:signal transduction"/>
    <property type="evidence" value="ECO:0007669"/>
    <property type="project" value="UniProtKB-KW"/>
</dbReference>
<evidence type="ECO:0000256" key="10">
    <source>
        <dbReference type="SAM" id="Phobius"/>
    </source>
</evidence>
<keyword evidence="2" id="KW-1003">Cell membrane</keyword>
<evidence type="ECO:0000256" key="4">
    <source>
        <dbReference type="ARBA" id="ARBA00022692"/>
    </source>
</evidence>
<reference evidence="11" key="1">
    <citation type="submission" date="2021-05" db="EMBL/GenBank/DDBJ databases">
        <authorList>
            <person name="Alioto T."/>
            <person name="Alioto T."/>
            <person name="Gomez Garrido J."/>
        </authorList>
    </citation>
    <scope>NUCLEOTIDE SEQUENCE</scope>
</reference>
<organism evidence="11">
    <name type="scientific">Culex pipiens</name>
    <name type="common">House mosquito</name>
    <dbReference type="NCBI Taxonomy" id="7175"/>
    <lineage>
        <taxon>Eukaryota</taxon>
        <taxon>Metazoa</taxon>
        <taxon>Ecdysozoa</taxon>
        <taxon>Arthropoda</taxon>
        <taxon>Hexapoda</taxon>
        <taxon>Insecta</taxon>
        <taxon>Pterygota</taxon>
        <taxon>Neoptera</taxon>
        <taxon>Endopterygota</taxon>
        <taxon>Diptera</taxon>
        <taxon>Nematocera</taxon>
        <taxon>Culicoidea</taxon>
        <taxon>Culicidae</taxon>
        <taxon>Culicinae</taxon>
        <taxon>Culicini</taxon>
        <taxon>Culex</taxon>
        <taxon>Culex</taxon>
    </lineage>
</organism>
<dbReference type="GO" id="GO:0005549">
    <property type="term" value="F:odorant binding"/>
    <property type="evidence" value="ECO:0007669"/>
    <property type="project" value="InterPro"/>
</dbReference>
<keyword evidence="7 10" id="KW-0472">Membrane</keyword>
<evidence type="ECO:0000256" key="5">
    <source>
        <dbReference type="ARBA" id="ARBA00022725"/>
    </source>
</evidence>
<evidence type="ECO:0000313" key="11">
    <source>
        <dbReference type="EMBL" id="CAG6460692.1"/>
    </source>
</evidence>
<dbReference type="PANTHER" id="PTHR21137">
    <property type="entry name" value="ODORANT RECEPTOR"/>
    <property type="match status" value="1"/>
</dbReference>
<keyword evidence="9" id="KW-0807">Transducer</keyword>
<keyword evidence="8 11" id="KW-0675">Receptor</keyword>
<dbReference type="AlphaFoldDB" id="A0A8D8F636"/>
<keyword evidence="5" id="KW-0552">Olfaction</keyword>
<comment type="subcellular location">
    <subcellularLocation>
        <location evidence="1">Cell membrane</location>
        <topology evidence="1">Multi-pass membrane protein</topology>
    </subcellularLocation>
</comment>
<evidence type="ECO:0000256" key="6">
    <source>
        <dbReference type="ARBA" id="ARBA00022989"/>
    </source>
</evidence>
<evidence type="ECO:0000256" key="1">
    <source>
        <dbReference type="ARBA" id="ARBA00004651"/>
    </source>
</evidence>
<dbReference type="EMBL" id="HBUE01041101">
    <property type="protein sequence ID" value="CAG6460692.1"/>
    <property type="molecule type" value="Transcribed_RNA"/>
</dbReference>
<evidence type="ECO:0000256" key="3">
    <source>
        <dbReference type="ARBA" id="ARBA00022606"/>
    </source>
</evidence>
<name>A0A8D8F636_CULPI</name>
<evidence type="ECO:0000256" key="9">
    <source>
        <dbReference type="ARBA" id="ARBA00023224"/>
    </source>
</evidence>
<dbReference type="GO" id="GO:0004984">
    <property type="term" value="F:olfactory receptor activity"/>
    <property type="evidence" value="ECO:0007669"/>
    <property type="project" value="InterPro"/>
</dbReference>
<dbReference type="GO" id="GO:0005886">
    <property type="term" value="C:plasma membrane"/>
    <property type="evidence" value="ECO:0007669"/>
    <property type="project" value="UniProtKB-SubCell"/>
</dbReference>
<evidence type="ECO:0000256" key="7">
    <source>
        <dbReference type="ARBA" id="ARBA00023136"/>
    </source>
</evidence>
<dbReference type="Pfam" id="PF02949">
    <property type="entry name" value="7tm_6"/>
    <property type="match status" value="1"/>
</dbReference>
<accession>A0A8D8F636</accession>
<keyword evidence="3" id="KW-0716">Sensory transduction</keyword>
<evidence type="ECO:0000256" key="8">
    <source>
        <dbReference type="ARBA" id="ARBA00023170"/>
    </source>
</evidence>
<proteinExistence type="predicted"/>
<keyword evidence="4 10" id="KW-0812">Transmembrane</keyword>
<protein>
    <submittedName>
        <fullName evidence="11">Odorant receptor coreceptor</fullName>
    </submittedName>
</protein>
<sequence>MSVARTVGAEPRLNPLRATLGLAVIGVNNQAACSPVPQSQRAGASPVLGILPGGQRVSQKVSFKDWGKSSTSKVDLNLVSVLIIFWLSLVQTLGFSYLGSELAEEAAAVGRAIYDLAWYEHPVELQRYYRLIIQRTQRPTGITGAKLFIVRRTTFASMMQMSYSYYLVLKDVLNKL</sequence>
<dbReference type="InterPro" id="IPR004117">
    <property type="entry name" value="7tm6_olfct_rcpt"/>
</dbReference>
<evidence type="ECO:0000256" key="2">
    <source>
        <dbReference type="ARBA" id="ARBA00022475"/>
    </source>
</evidence>
<dbReference type="PANTHER" id="PTHR21137:SF35">
    <property type="entry name" value="ODORANT RECEPTOR 19A-RELATED"/>
    <property type="match status" value="1"/>
</dbReference>